<dbReference type="Proteomes" id="UP000799764">
    <property type="component" value="Unassembled WGS sequence"/>
</dbReference>
<accession>A0A9P4PN32</accession>
<keyword evidence="3" id="KW-1185">Reference proteome</keyword>
<sequence>MAASYRVSEQELPDNEVSHQWSSDEEMPDQAMSDQTLSPKAISDRALSDLALSDLALSDHTVPDQEMPDQGPSADIFWGAIISLLNELQVKGPGRIDEGLYPTLSYLQPGAHETLFFSHKTVRNLLIAKIFFRYENNEKFPIALYCRNVDGDEKYKSKERSRSKDLFKANIETLKAAAAEAIPESPNLIPGMPETPDDTEWSHMLAERDIELSHETFGILGEDAPRLPGFKVTAVFRIDTNRRLVVERAY</sequence>
<dbReference type="EMBL" id="MU001495">
    <property type="protein sequence ID" value="KAF2448165.1"/>
    <property type="molecule type" value="Genomic_DNA"/>
</dbReference>
<dbReference type="AlphaFoldDB" id="A0A9P4PN32"/>
<proteinExistence type="predicted"/>
<organism evidence="2 3">
    <name type="scientific">Karstenula rhodostoma CBS 690.94</name>
    <dbReference type="NCBI Taxonomy" id="1392251"/>
    <lineage>
        <taxon>Eukaryota</taxon>
        <taxon>Fungi</taxon>
        <taxon>Dikarya</taxon>
        <taxon>Ascomycota</taxon>
        <taxon>Pezizomycotina</taxon>
        <taxon>Dothideomycetes</taxon>
        <taxon>Pleosporomycetidae</taxon>
        <taxon>Pleosporales</taxon>
        <taxon>Massarineae</taxon>
        <taxon>Didymosphaeriaceae</taxon>
        <taxon>Karstenula</taxon>
    </lineage>
</organism>
<name>A0A9P4PN32_9PLEO</name>
<comment type="caution">
    <text evidence="2">The sequence shown here is derived from an EMBL/GenBank/DDBJ whole genome shotgun (WGS) entry which is preliminary data.</text>
</comment>
<gene>
    <name evidence="2" type="ORF">P171DRAFT_481257</name>
</gene>
<protein>
    <submittedName>
        <fullName evidence="2">Uncharacterized protein</fullName>
    </submittedName>
</protein>
<dbReference type="OrthoDB" id="3798050at2759"/>
<reference evidence="2" key="1">
    <citation type="journal article" date="2020" name="Stud. Mycol.">
        <title>101 Dothideomycetes genomes: a test case for predicting lifestyles and emergence of pathogens.</title>
        <authorList>
            <person name="Haridas S."/>
            <person name="Albert R."/>
            <person name="Binder M."/>
            <person name="Bloem J."/>
            <person name="Labutti K."/>
            <person name="Salamov A."/>
            <person name="Andreopoulos B."/>
            <person name="Baker S."/>
            <person name="Barry K."/>
            <person name="Bills G."/>
            <person name="Bluhm B."/>
            <person name="Cannon C."/>
            <person name="Castanera R."/>
            <person name="Culley D."/>
            <person name="Daum C."/>
            <person name="Ezra D."/>
            <person name="Gonzalez J."/>
            <person name="Henrissat B."/>
            <person name="Kuo A."/>
            <person name="Liang C."/>
            <person name="Lipzen A."/>
            <person name="Lutzoni F."/>
            <person name="Magnuson J."/>
            <person name="Mondo S."/>
            <person name="Nolan M."/>
            <person name="Ohm R."/>
            <person name="Pangilinan J."/>
            <person name="Park H.-J."/>
            <person name="Ramirez L."/>
            <person name="Alfaro M."/>
            <person name="Sun H."/>
            <person name="Tritt A."/>
            <person name="Yoshinaga Y."/>
            <person name="Zwiers L.-H."/>
            <person name="Turgeon B."/>
            <person name="Goodwin S."/>
            <person name="Spatafora J."/>
            <person name="Crous P."/>
            <person name="Grigoriev I."/>
        </authorList>
    </citation>
    <scope>NUCLEOTIDE SEQUENCE</scope>
    <source>
        <strain evidence="2">CBS 690.94</strain>
    </source>
</reference>
<evidence type="ECO:0000313" key="2">
    <source>
        <dbReference type="EMBL" id="KAF2448165.1"/>
    </source>
</evidence>
<evidence type="ECO:0000313" key="3">
    <source>
        <dbReference type="Proteomes" id="UP000799764"/>
    </source>
</evidence>
<evidence type="ECO:0000256" key="1">
    <source>
        <dbReference type="SAM" id="MobiDB-lite"/>
    </source>
</evidence>
<feature type="region of interest" description="Disordered" evidence="1">
    <location>
        <begin position="1"/>
        <end position="38"/>
    </location>
</feature>